<evidence type="ECO:0000313" key="1">
    <source>
        <dbReference type="EMBL" id="HGI43923.1"/>
    </source>
</evidence>
<organism evidence="1">
    <name type="scientific">Thermofilum pendens</name>
    <dbReference type="NCBI Taxonomy" id="2269"/>
    <lineage>
        <taxon>Archaea</taxon>
        <taxon>Thermoproteota</taxon>
        <taxon>Thermoprotei</taxon>
        <taxon>Thermofilales</taxon>
        <taxon>Thermofilaceae</taxon>
        <taxon>Thermofilum</taxon>
    </lineage>
</organism>
<dbReference type="InterPro" id="IPR016675">
    <property type="entry name" value="UCP016666"/>
</dbReference>
<protein>
    <submittedName>
        <fullName evidence="1">DUF2139 domain-containing protein</fullName>
    </submittedName>
</protein>
<accession>A0A7C4BA21</accession>
<gene>
    <name evidence="1" type="ORF">ENV17_06025</name>
</gene>
<dbReference type="Pfam" id="PF09910">
    <property type="entry name" value="DUF2139"/>
    <property type="match status" value="1"/>
</dbReference>
<dbReference type="EMBL" id="DTFI01000151">
    <property type="protein sequence ID" value="HGI43923.1"/>
    <property type="molecule type" value="Genomic_DNA"/>
</dbReference>
<dbReference type="AlphaFoldDB" id="A0A7C4BA21"/>
<name>A0A7C4BA21_THEPE</name>
<proteinExistence type="predicted"/>
<reference evidence="1" key="1">
    <citation type="journal article" date="2020" name="mSystems">
        <title>Genome- and Community-Level Interaction Insights into Carbon Utilization and Element Cycling Functions of Hydrothermarchaeota in Hydrothermal Sediment.</title>
        <authorList>
            <person name="Zhou Z."/>
            <person name="Liu Y."/>
            <person name="Xu W."/>
            <person name="Pan J."/>
            <person name="Luo Z.H."/>
            <person name="Li M."/>
        </authorList>
    </citation>
    <scope>NUCLEOTIDE SEQUENCE [LARGE SCALE GENOMIC DNA]</scope>
    <source>
        <strain evidence="1">SpSt-735</strain>
    </source>
</reference>
<comment type="caution">
    <text evidence="1">The sequence shown here is derived from an EMBL/GenBank/DDBJ whole genome shotgun (WGS) entry which is preliminary data.</text>
</comment>
<sequence length="487" mass="54107">MNVLHHLSVHPPRYGPEWGSGGIFGLKYHRGVLYYTLAMEAQAYFFDKNGLRRVYEFERVGPKPVSGGDTYNAVEAVDERIYFGGWVHAPAVYRGRHAEGATIDFRNKYSHVHFYDVEDDRVELLWKEGLRDPERWACEVSEIIYNPYRDELLVARADGHESHGVFSLDPRTGAARRILEGFALKGAHHLEYSCFVLDQHPYDVEGFACVDMVEGKHLVKKIKPVPVDGWPASRLWAGPVASAYGWLFAFTRGGLIVGDIFSGEYYFVRLFDIPGSQLGPTRTNAVALGGGILVAYNSYTYGVVKTVTEEEREWRKLLGPVSSPSLLLYVTPPDVRVVAALGARITSIESVCGKILLGTNTMSNTQRHDASPFDQGTRSFVALDHSVLTSSAPAFTIVAPGWMVGGNAFGGIPLTQFKEPRLIVYSERENTLNVKEYFLTIPPMLGGSDKIGVKPGRNIIDLTGYSGVVSFKAEKPFTSELVVFELR</sequence>